<dbReference type="SUPFAM" id="SSF52540">
    <property type="entry name" value="P-loop containing nucleoside triphosphate hydrolases"/>
    <property type="match status" value="1"/>
</dbReference>
<name>A0A6G0WTN5_9STRA</name>
<evidence type="ECO:0000256" key="1">
    <source>
        <dbReference type="SAM" id="MobiDB-lite"/>
    </source>
</evidence>
<organism evidence="2 3">
    <name type="scientific">Aphanomyces euteiches</name>
    <dbReference type="NCBI Taxonomy" id="100861"/>
    <lineage>
        <taxon>Eukaryota</taxon>
        <taxon>Sar</taxon>
        <taxon>Stramenopiles</taxon>
        <taxon>Oomycota</taxon>
        <taxon>Saprolegniomycetes</taxon>
        <taxon>Saprolegniales</taxon>
        <taxon>Verrucalvaceae</taxon>
        <taxon>Aphanomyces</taxon>
    </lineage>
</organism>
<feature type="region of interest" description="Disordered" evidence="1">
    <location>
        <begin position="540"/>
        <end position="665"/>
    </location>
</feature>
<protein>
    <recommendedName>
        <fullName evidence="4">Zeta toxin domain-containing protein</fullName>
    </recommendedName>
</protein>
<gene>
    <name evidence="2" type="ORF">Ae201684_011756</name>
</gene>
<keyword evidence="3" id="KW-1185">Reference proteome</keyword>
<feature type="compositionally biased region" description="Acidic residues" evidence="1">
    <location>
        <begin position="414"/>
        <end position="423"/>
    </location>
</feature>
<evidence type="ECO:0000313" key="2">
    <source>
        <dbReference type="EMBL" id="KAF0730873.1"/>
    </source>
</evidence>
<dbReference type="Gene3D" id="3.40.50.300">
    <property type="entry name" value="P-loop containing nucleotide triphosphate hydrolases"/>
    <property type="match status" value="1"/>
</dbReference>
<dbReference type="AlphaFoldDB" id="A0A6G0WTN5"/>
<proteinExistence type="predicted"/>
<dbReference type="PANTHER" id="PTHR33477:SF3">
    <property type="entry name" value="P-LOOP NTPASE DOMAIN-CONTAINING PROTEIN LPA1 HOMOLOG 1"/>
    <property type="match status" value="1"/>
</dbReference>
<comment type="caution">
    <text evidence="2">The sequence shown here is derived from an EMBL/GenBank/DDBJ whole genome shotgun (WGS) entry which is preliminary data.</text>
</comment>
<accession>A0A6G0WTN5</accession>
<evidence type="ECO:0000313" key="3">
    <source>
        <dbReference type="Proteomes" id="UP000481153"/>
    </source>
</evidence>
<feature type="region of interest" description="Disordered" evidence="1">
    <location>
        <begin position="401"/>
        <end position="461"/>
    </location>
</feature>
<evidence type="ECO:0008006" key="4">
    <source>
        <dbReference type="Google" id="ProtNLM"/>
    </source>
</evidence>
<dbReference type="EMBL" id="VJMJ01000149">
    <property type="protein sequence ID" value="KAF0730873.1"/>
    <property type="molecule type" value="Genomic_DNA"/>
</dbReference>
<reference evidence="2 3" key="1">
    <citation type="submission" date="2019-07" db="EMBL/GenBank/DDBJ databases">
        <title>Genomics analysis of Aphanomyces spp. identifies a new class of oomycete effector associated with host adaptation.</title>
        <authorList>
            <person name="Gaulin E."/>
        </authorList>
    </citation>
    <scope>NUCLEOTIDE SEQUENCE [LARGE SCALE GENOMIC DNA]</scope>
    <source>
        <strain evidence="2 3">ATCC 201684</strain>
    </source>
</reference>
<dbReference type="InterPro" id="IPR027417">
    <property type="entry name" value="P-loop_NTPase"/>
</dbReference>
<dbReference type="VEuPathDB" id="FungiDB:AeMF1_012839"/>
<dbReference type="Proteomes" id="UP000481153">
    <property type="component" value="Unassembled WGS sequence"/>
</dbReference>
<feature type="compositionally biased region" description="Acidic residues" evidence="1">
    <location>
        <begin position="430"/>
        <end position="441"/>
    </location>
</feature>
<dbReference type="PANTHER" id="PTHR33477">
    <property type="entry name" value="P-LOOP NTPASE DOMAIN-CONTAINING PROTEIN LPA1 HOMOLOG 1"/>
    <property type="match status" value="1"/>
</dbReference>
<feature type="compositionally biased region" description="Acidic residues" evidence="1">
    <location>
        <begin position="655"/>
        <end position="665"/>
    </location>
</feature>
<sequence length="665" mass="75059">MEITHEGQVDLGDPMEKMVVEHALLAGKKPATEEYTRYRLQETLTLMGCRRNDAINVTGQVFDTYHAHVASKPWMFENLQESVYAELAKLDYTKPTHLLDFDLAKEVTQRNKSFVVLLGGTSGTGKSTLASLLASRLRLTTVLPTDSVRHISRAYMTKEENPCAFTSTYQAGDALTPDQIDELAQIAAGDINNLMSEKRLHKRKVLKGYTLQSDAVLEKLDLVLTMFERRKQSLVVEGVHLNTDQMAELVRRHPNCIPFLIYISNEMKHRERFAVRAKHMTVDPQENKYIKYFDNIRIIQRHLCKSADQFLIPKIDNTNVDRSLVTIQTTLIRVLRKMLRGENMIDEATGKFVLLSQQHENAINKAWSSKGMRKAMRPLIKQRVSKRLLLRRLLAEQKMPDQFHLYPDSSSSSDGDDDDDDYDENKGNGDDEDDDDGDEETTVVGSLLSLRDKKNTQEEDTDLSTAIQKVALWRASLPSPFGPDVVLDVNPDLTFEDTASVSEMKARWRRNERTRSWFGTASPSMDKGSKSVVYDAATRASMVNRKATRLRPSSSSPKKDRSLPRKSASALMTPRDDLRQQRTLHRGASSPVAASPANLDFDIDSVSVVDDVNDREDCISESSSHVEHGTSPLPSPLERSMDEEYNFGLSSQSGDDSDHDDLEMS</sequence>